<proteinExistence type="predicted"/>
<evidence type="ECO:0000256" key="5">
    <source>
        <dbReference type="SAM" id="Phobius"/>
    </source>
</evidence>
<feature type="domain" description="DUF5698" evidence="6">
    <location>
        <begin position="19"/>
        <end position="75"/>
    </location>
</feature>
<dbReference type="Proteomes" id="UP000677305">
    <property type="component" value="Chromosome"/>
</dbReference>
<feature type="transmembrane region" description="Helical" evidence="5">
    <location>
        <begin position="58"/>
        <end position="78"/>
    </location>
</feature>
<evidence type="ECO:0000256" key="2">
    <source>
        <dbReference type="ARBA" id="ARBA00022692"/>
    </source>
</evidence>
<protein>
    <recommendedName>
        <fullName evidence="6">DUF5698 domain-containing protein</fullName>
    </recommendedName>
</protein>
<dbReference type="Pfam" id="PF18955">
    <property type="entry name" value="DUF5698"/>
    <property type="match status" value="1"/>
</dbReference>
<name>A0A8J8SAZ9_9FIRM</name>
<gene>
    <name evidence="7" type="ORF">HYG85_02780</name>
</gene>
<dbReference type="PANTHER" id="PTHR40060">
    <property type="entry name" value="UPF0316 PROTEIN YEBE"/>
    <property type="match status" value="1"/>
</dbReference>
<dbReference type="EMBL" id="CP058561">
    <property type="protein sequence ID" value="QUH27895.1"/>
    <property type="molecule type" value="Genomic_DNA"/>
</dbReference>
<keyword evidence="4 5" id="KW-0472">Membrane</keyword>
<evidence type="ECO:0000256" key="4">
    <source>
        <dbReference type="ARBA" id="ARBA00023136"/>
    </source>
</evidence>
<dbReference type="InterPro" id="IPR044035">
    <property type="entry name" value="DUF5698"/>
</dbReference>
<keyword evidence="1" id="KW-1003">Cell membrane</keyword>
<keyword evidence="8" id="KW-1185">Reference proteome</keyword>
<keyword evidence="3 5" id="KW-1133">Transmembrane helix</keyword>
<dbReference type="CDD" id="cd16381">
    <property type="entry name" value="YitT_C_like_1"/>
    <property type="match status" value="1"/>
</dbReference>
<feature type="transmembrane region" description="Helical" evidence="5">
    <location>
        <begin position="31"/>
        <end position="52"/>
    </location>
</feature>
<evidence type="ECO:0000256" key="3">
    <source>
        <dbReference type="ARBA" id="ARBA00022989"/>
    </source>
</evidence>
<evidence type="ECO:0000313" key="7">
    <source>
        <dbReference type="EMBL" id="QUH27895.1"/>
    </source>
</evidence>
<dbReference type="InterPro" id="IPR022930">
    <property type="entry name" value="UPF0316"/>
</dbReference>
<organism evidence="7 8">
    <name type="scientific">Vallitalea guaymasensis</name>
    <dbReference type="NCBI Taxonomy" id="1185412"/>
    <lineage>
        <taxon>Bacteria</taxon>
        <taxon>Bacillati</taxon>
        <taxon>Bacillota</taxon>
        <taxon>Clostridia</taxon>
        <taxon>Lachnospirales</taxon>
        <taxon>Vallitaleaceae</taxon>
        <taxon>Vallitalea</taxon>
    </lineage>
</organism>
<keyword evidence="2 5" id="KW-0812">Transmembrane</keyword>
<accession>A0A8J8SAZ9</accession>
<dbReference type="AlphaFoldDB" id="A0A8J8SAZ9"/>
<evidence type="ECO:0000259" key="6">
    <source>
        <dbReference type="Pfam" id="PF18955"/>
    </source>
</evidence>
<dbReference type="KEGG" id="vgu:HYG85_02780"/>
<dbReference type="RefSeq" id="WP_212692186.1">
    <property type="nucleotide sequence ID" value="NZ_CP058561.1"/>
</dbReference>
<reference evidence="7 8" key="1">
    <citation type="submission" date="2020-07" db="EMBL/GenBank/DDBJ databases">
        <title>Vallitalea guaymasensis genome.</title>
        <authorList>
            <person name="Postec A."/>
        </authorList>
    </citation>
    <scope>NUCLEOTIDE SEQUENCE [LARGE SCALE GENOMIC DNA]</scope>
    <source>
        <strain evidence="7 8">Ra1766G1</strain>
    </source>
</reference>
<feature type="transmembrane region" description="Helical" evidence="5">
    <location>
        <begin position="6"/>
        <end position="24"/>
    </location>
</feature>
<dbReference type="PANTHER" id="PTHR40060:SF1">
    <property type="entry name" value="UPF0316 PROTEIN YEBE"/>
    <property type="match status" value="1"/>
</dbReference>
<dbReference type="NCBIfam" id="NF003194">
    <property type="entry name" value="PRK04164.1-5"/>
    <property type="match status" value="1"/>
</dbReference>
<sequence length="168" mass="19662">MKTIILIIILQLLYVPLLTMRTIFMVKNNSFIASAFGFFEAAVYIFGLSLVISGNQTFLTMFIYALSFGVGIFIGNLIEKKLAIGHITYNISLKHENQLFIDKLREQGFRVTIFEGIGKECKRYKLEILIDRHLEDELWKLVKTYEPDSFITSYEPRKFKRRHNQLLK</sequence>
<evidence type="ECO:0000313" key="8">
    <source>
        <dbReference type="Proteomes" id="UP000677305"/>
    </source>
</evidence>
<evidence type="ECO:0000256" key="1">
    <source>
        <dbReference type="ARBA" id="ARBA00022475"/>
    </source>
</evidence>